<dbReference type="GO" id="GO:0008289">
    <property type="term" value="F:lipid binding"/>
    <property type="evidence" value="ECO:0007669"/>
    <property type="project" value="UniProtKB-UniRule"/>
</dbReference>
<evidence type="ECO:0000256" key="5">
    <source>
        <dbReference type="ARBA" id="ARBA00022946"/>
    </source>
</evidence>
<dbReference type="GO" id="GO:0006744">
    <property type="term" value="P:ubiquinone biosynthetic process"/>
    <property type="evidence" value="ECO:0007669"/>
    <property type="project" value="UniProtKB-UniRule"/>
</dbReference>
<dbReference type="PANTHER" id="PTHR21427:SF19">
    <property type="entry name" value="UBIQUINONE BIOSYNTHESIS PROTEIN COQ9, MITOCHONDRIAL"/>
    <property type="match status" value="1"/>
</dbReference>
<dbReference type="KEGG" id="ccin:107264851"/>
<dbReference type="InterPro" id="IPR013718">
    <property type="entry name" value="COQ9_C"/>
</dbReference>
<dbReference type="AlphaFoldDB" id="A0AAJ7BMK7"/>
<feature type="domain" description="Ubiquinone biosynthesis protein COQ9 HTH" evidence="10">
    <location>
        <begin position="55"/>
        <end position="84"/>
    </location>
</feature>
<sequence>MSVCSLLLLRKGFSVSGFRGLWTSRAQLADQSEKVAHEDGGTESSASDAEEEYDNNIKFKILNAALPFVNDLGWSQQAISAGAETIGYPGIVHGLFPNGGAELVQHFYSSCNQNLNKILESEARAIEDDPSKPKKTPVFYVRDAVETRLRMLIPYKKTWPQAMGLMSLPPNVPMALANLLTLVDDICYYAGDRSVDFNWYTRRVVLAGIYKSTELYMLQDNSEDHRQTWKFLERRIEDAAQLNRLLSATPDLIPPPDQAISRATEAASAAFITARNILGLNWNR</sequence>
<dbReference type="Gene3D" id="1.10.357.10">
    <property type="entry name" value="Tetracycline Repressor, domain 2"/>
    <property type="match status" value="1"/>
</dbReference>
<accession>A0AAJ7BMK7</accession>
<evidence type="ECO:0000256" key="3">
    <source>
        <dbReference type="ARBA" id="ARBA00010766"/>
    </source>
</evidence>
<dbReference type="Proteomes" id="UP000694920">
    <property type="component" value="Unplaced"/>
</dbReference>
<evidence type="ECO:0000256" key="8">
    <source>
        <dbReference type="RuleBase" id="RU366063"/>
    </source>
</evidence>
<keyword evidence="7 8" id="KW-0496">Mitochondrion</keyword>
<dbReference type="GO" id="GO:0005743">
    <property type="term" value="C:mitochondrial inner membrane"/>
    <property type="evidence" value="ECO:0007669"/>
    <property type="project" value="TreeGrafter"/>
</dbReference>
<evidence type="ECO:0000259" key="10">
    <source>
        <dbReference type="Pfam" id="PF21392"/>
    </source>
</evidence>
<comment type="function">
    <text evidence="8">Membrane-associated protein that warps the membrane surface to access and bind aromatic isoprenes with high specificity, including ubiquinone (CoQ) isoprene intermediates and presents them directly to Coq7, therefore facilitating the Coq7-mediated hydroxylase step. Participates in the biosynthesis of coenzyme Q, also named ubiquinone, an essential lipid-soluble electron transporter for aerobic cellular respiration.</text>
</comment>
<keyword evidence="5" id="KW-0809">Transit peptide</keyword>
<dbReference type="GeneID" id="107264851"/>
<keyword evidence="4 8" id="KW-0831">Ubiquinone biosynthesis</keyword>
<evidence type="ECO:0000313" key="12">
    <source>
        <dbReference type="RefSeq" id="XP_015589042.1"/>
    </source>
</evidence>
<evidence type="ECO:0000256" key="2">
    <source>
        <dbReference type="ARBA" id="ARBA00004749"/>
    </source>
</evidence>
<organism evidence="11 12">
    <name type="scientific">Cephus cinctus</name>
    <name type="common">Wheat stem sawfly</name>
    <dbReference type="NCBI Taxonomy" id="211228"/>
    <lineage>
        <taxon>Eukaryota</taxon>
        <taxon>Metazoa</taxon>
        <taxon>Ecdysozoa</taxon>
        <taxon>Arthropoda</taxon>
        <taxon>Hexapoda</taxon>
        <taxon>Insecta</taxon>
        <taxon>Pterygota</taxon>
        <taxon>Neoptera</taxon>
        <taxon>Endopterygota</taxon>
        <taxon>Hymenoptera</taxon>
        <taxon>Cephoidea</taxon>
        <taxon>Cephidae</taxon>
        <taxon>Cephus</taxon>
    </lineage>
</organism>
<gene>
    <name evidence="12" type="primary">LOC107264851</name>
</gene>
<name>A0AAJ7BMK7_CEPCN</name>
<comment type="subcellular location">
    <subcellularLocation>
        <location evidence="1 8">Mitochondrion</location>
    </subcellularLocation>
</comment>
<evidence type="ECO:0000259" key="9">
    <source>
        <dbReference type="Pfam" id="PF08511"/>
    </source>
</evidence>
<evidence type="ECO:0000256" key="7">
    <source>
        <dbReference type="ARBA" id="ARBA00023128"/>
    </source>
</evidence>
<dbReference type="InterPro" id="IPR012762">
    <property type="entry name" value="Ubiq_biosynth_COQ9"/>
</dbReference>
<keyword evidence="6 8" id="KW-0446">Lipid-binding</keyword>
<evidence type="ECO:0000256" key="4">
    <source>
        <dbReference type="ARBA" id="ARBA00022688"/>
    </source>
</evidence>
<protein>
    <recommendedName>
        <fullName evidence="8">Ubiquinone biosynthesis protein</fullName>
    </recommendedName>
</protein>
<reference evidence="12" key="1">
    <citation type="submission" date="2025-08" db="UniProtKB">
        <authorList>
            <consortium name="RefSeq"/>
        </authorList>
    </citation>
    <scope>IDENTIFICATION</scope>
</reference>
<dbReference type="RefSeq" id="XP_015589042.1">
    <property type="nucleotide sequence ID" value="XM_015733556.2"/>
</dbReference>
<comment type="similarity">
    <text evidence="3 8">Belongs to the COQ9 family.</text>
</comment>
<dbReference type="Pfam" id="PF21392">
    <property type="entry name" value="COQ9_N"/>
    <property type="match status" value="1"/>
</dbReference>
<proteinExistence type="inferred from homology"/>
<dbReference type="InterPro" id="IPR048674">
    <property type="entry name" value="COQ9_HTH"/>
</dbReference>
<dbReference type="NCBIfam" id="TIGR02396">
    <property type="entry name" value="diverge_rpsU"/>
    <property type="match status" value="1"/>
</dbReference>
<evidence type="ECO:0000256" key="6">
    <source>
        <dbReference type="ARBA" id="ARBA00023121"/>
    </source>
</evidence>
<evidence type="ECO:0000256" key="1">
    <source>
        <dbReference type="ARBA" id="ARBA00004173"/>
    </source>
</evidence>
<dbReference type="Pfam" id="PF08511">
    <property type="entry name" value="COQ9"/>
    <property type="match status" value="1"/>
</dbReference>
<feature type="domain" description="COQ9 C-terminal" evidence="9">
    <location>
        <begin position="172"/>
        <end position="242"/>
    </location>
</feature>
<dbReference type="PANTHER" id="PTHR21427">
    <property type="entry name" value="UBIQUINONE BIOSYNTHESIS PROTEIN COQ9, MITOCHONDRIAL"/>
    <property type="match status" value="1"/>
</dbReference>
<keyword evidence="12" id="KW-0830">Ubiquinone</keyword>
<comment type="pathway">
    <text evidence="2 8">Cofactor biosynthesis; ubiquinone biosynthesis.</text>
</comment>
<keyword evidence="11" id="KW-1185">Reference proteome</keyword>
<evidence type="ECO:0000313" key="11">
    <source>
        <dbReference type="Proteomes" id="UP000694920"/>
    </source>
</evidence>
<dbReference type="FunFam" id="1.10.357.10:FF:000004">
    <property type="entry name" value="Ubiquinone biosynthesis protein COQ9, mitochondrial"/>
    <property type="match status" value="1"/>
</dbReference>